<dbReference type="InterPro" id="IPR028995">
    <property type="entry name" value="Glyco_hydro_57/38_cen_sf"/>
</dbReference>
<dbReference type="InterPro" id="IPR011330">
    <property type="entry name" value="Glyco_hydro/deAcase_b/a-brl"/>
</dbReference>
<dbReference type="Gene3D" id="2.70.98.10">
    <property type="match status" value="1"/>
</dbReference>
<evidence type="ECO:0000313" key="6">
    <source>
        <dbReference type="EMBL" id="SNB49180.1"/>
    </source>
</evidence>
<feature type="domain" description="Glycoside hydrolase family 57 N-terminal" evidence="3">
    <location>
        <begin position="7"/>
        <end position="275"/>
    </location>
</feature>
<dbReference type="PANTHER" id="PTHR36306:SF1">
    <property type="entry name" value="ALPHA-AMYLASE-RELATED"/>
    <property type="match status" value="1"/>
</dbReference>
<feature type="domain" description="Alpha-amylase/4-alpha-glucanotransferase central" evidence="4">
    <location>
        <begin position="317"/>
        <end position="395"/>
    </location>
</feature>
<dbReference type="Pfam" id="PF09095">
    <property type="entry name" value="AmyA-gluTrfs_C"/>
    <property type="match status" value="1"/>
</dbReference>
<dbReference type="SUPFAM" id="SSF74650">
    <property type="entry name" value="Galactose mutarotase-like"/>
    <property type="match status" value="1"/>
</dbReference>
<dbReference type="Proteomes" id="UP000197025">
    <property type="component" value="Unassembled WGS sequence"/>
</dbReference>
<dbReference type="EMBL" id="FYEK01000002">
    <property type="protein sequence ID" value="SNB49180.1"/>
    <property type="molecule type" value="Genomic_DNA"/>
</dbReference>
<organism evidence="6 7">
    <name type="scientific">Thermoflexus hugenholtzii JAD2</name>
    <dbReference type="NCBI Taxonomy" id="877466"/>
    <lineage>
        <taxon>Bacteria</taxon>
        <taxon>Bacillati</taxon>
        <taxon>Chloroflexota</taxon>
        <taxon>Thermoflexia</taxon>
        <taxon>Thermoflexales</taxon>
        <taxon>Thermoflexaceae</taxon>
        <taxon>Thermoflexus</taxon>
    </lineage>
</organism>
<keyword evidence="2" id="KW-0119">Carbohydrate metabolism</keyword>
<evidence type="ECO:0000259" key="3">
    <source>
        <dbReference type="Pfam" id="PF03065"/>
    </source>
</evidence>
<dbReference type="InterPro" id="IPR015179">
    <property type="entry name" value="A-amylase/a-glucTrfase_C"/>
</dbReference>
<dbReference type="Pfam" id="PF09094">
    <property type="entry name" value="AmyA-A_glucT_m"/>
    <property type="match status" value="1"/>
</dbReference>
<dbReference type="Gene3D" id="3.20.110.20">
    <property type="match status" value="1"/>
</dbReference>
<gene>
    <name evidence="6" type="ORF">SAMN02746019_00029100</name>
</gene>
<dbReference type="InterPro" id="IPR015178">
    <property type="entry name" value="A-amylase/a-glucTrfase_central"/>
</dbReference>
<evidence type="ECO:0000259" key="5">
    <source>
        <dbReference type="Pfam" id="PF09095"/>
    </source>
</evidence>
<dbReference type="Pfam" id="PF03065">
    <property type="entry name" value="Glyco_hydro_57"/>
    <property type="match status" value="1"/>
</dbReference>
<evidence type="ECO:0000256" key="1">
    <source>
        <dbReference type="ARBA" id="ARBA00006821"/>
    </source>
</evidence>
<dbReference type="RefSeq" id="WP_088569770.1">
    <property type="nucleotide sequence ID" value="NZ_FYEK01000002.1"/>
</dbReference>
<dbReference type="AlphaFoldDB" id="A0A212PQL3"/>
<protein>
    <submittedName>
        <fullName evidence="6">Alpha-amylase</fullName>
    </submittedName>
</protein>
<dbReference type="GO" id="GO:0003824">
    <property type="term" value="F:catalytic activity"/>
    <property type="evidence" value="ECO:0007669"/>
    <property type="project" value="InterPro"/>
</dbReference>
<dbReference type="SUPFAM" id="SSF88713">
    <property type="entry name" value="Glycoside hydrolase/deacetylase"/>
    <property type="match status" value="1"/>
</dbReference>
<dbReference type="PANTHER" id="PTHR36306">
    <property type="entry name" value="ALPHA-AMYLASE-RELATED-RELATED"/>
    <property type="match status" value="1"/>
</dbReference>
<sequence length="715" mass="82366">MGTIYLALAFHNHQPVGNFDWVFEEAYRRAYEPMIAALERHPGVRVALHYTGPLRDWLQEHRPELLLRIRRLVARGQVEIMAGAYYEPILAVIPDEDKEGQIRKHIESVRADFGAEPTGFWLAERVWEPHLPRALAQAGIAYTIVDDTHFKWVGLSDDDLFGYYITEELGFPLKIFGTSKHLRYTIPWAPVREVIAWLREQAERPLPPGAPPRVAVMGDDGEKFGLWPGTDIHCWDRGWIEEFFTALEENADWLIPIPPGEYAARFPPLGRVYLPTASYDEMTEWALPPEASAALTALKHQLQAEGRDDLLRFIRGGFWRVFLAKYPEVNQMHKKMLWVSRKAHRIPDPERRAEALDHVWAGQCNCPYWHGVFGGIYLFHIREANYQHLITAEAIADEVRYGPGPWAYVEPVDFDADTREEVVIGTPHQWLLISPHLGGQLLEWDRRDAALNLLNGMTRHREGYHQVLLEAAARGEIVRTGEEGRLESIHTHRVRVKEYGLEERLIVDWYRRTGLIDHVVAPETSLMDFYRAQHAEWGDFVNQPYERIALETEPVPRIVLRRDGHVWEPGGARPLRLEKTLEVLPDRPLLRVTYRATPRGLSAIRARFGVEINWGMSGGDSDKAYTVWPDGELRPFATLEELPEADELAIVNEWWGRILIRLDRPARWWQFPVEAVSNSEAGFERVYEGTSLTALWDLALSPGESWEVTMEFELA</sequence>
<accession>A0A212PQL3</accession>
<dbReference type="GO" id="GO:0005975">
    <property type="term" value="P:carbohydrate metabolic process"/>
    <property type="evidence" value="ECO:0007669"/>
    <property type="project" value="InterPro"/>
</dbReference>
<evidence type="ECO:0000259" key="4">
    <source>
        <dbReference type="Pfam" id="PF09094"/>
    </source>
</evidence>
<dbReference type="InterPro" id="IPR011013">
    <property type="entry name" value="Gal_mutarotase_sf_dom"/>
</dbReference>
<keyword evidence="7" id="KW-1185">Reference proteome</keyword>
<reference evidence="7" key="1">
    <citation type="submission" date="2017-06" db="EMBL/GenBank/DDBJ databases">
        <authorList>
            <person name="Varghese N."/>
            <person name="Submissions S."/>
        </authorList>
    </citation>
    <scope>NUCLEOTIDE SEQUENCE [LARGE SCALE GENOMIC DNA]</scope>
    <source>
        <strain evidence="7">JAD2</strain>
    </source>
</reference>
<evidence type="ECO:0000256" key="2">
    <source>
        <dbReference type="ARBA" id="ARBA00023277"/>
    </source>
</evidence>
<dbReference type="InterPro" id="IPR004300">
    <property type="entry name" value="Glyco_hydro_57_N"/>
</dbReference>
<dbReference type="GO" id="GO:0030246">
    <property type="term" value="F:carbohydrate binding"/>
    <property type="evidence" value="ECO:0007669"/>
    <property type="project" value="InterPro"/>
</dbReference>
<evidence type="ECO:0000313" key="7">
    <source>
        <dbReference type="Proteomes" id="UP000197025"/>
    </source>
</evidence>
<name>A0A212PQL3_9CHLR</name>
<feature type="domain" description="Alpha-amylase/4-alpha-glucanotransferase C-terminal" evidence="5">
    <location>
        <begin position="413"/>
        <end position="710"/>
    </location>
</feature>
<dbReference type="InterPro" id="IPR052046">
    <property type="entry name" value="GH57_Enzymes"/>
</dbReference>
<comment type="similarity">
    <text evidence="1">Belongs to the glycosyl hydrolase 57 family.</text>
</comment>
<dbReference type="InterPro" id="IPR014718">
    <property type="entry name" value="GH-type_carb-bd"/>
</dbReference>
<dbReference type="InParanoid" id="A0A212PQL3"/>
<dbReference type="CDD" id="cd10793">
    <property type="entry name" value="GH57N_TLGT_like"/>
    <property type="match status" value="1"/>
</dbReference>
<proteinExistence type="inferred from homology"/>
<dbReference type="SUPFAM" id="SSF88688">
    <property type="entry name" value="Families 57/38 glycoside transferase middle domain"/>
    <property type="match status" value="1"/>
</dbReference>
<dbReference type="OrthoDB" id="9757977at2"/>